<gene>
    <name evidence="1" type="ORF">GOBAR_AA28582</name>
</gene>
<reference evidence="1 2" key="1">
    <citation type="submission" date="2015-01" db="EMBL/GenBank/DDBJ databases">
        <title>Genome of allotetraploid Gossypium barbadense reveals genomic plasticity and fiber elongation in cotton evolution.</title>
        <authorList>
            <person name="Chen X."/>
            <person name="Liu X."/>
            <person name="Zhao B."/>
            <person name="Zheng H."/>
            <person name="Hu Y."/>
            <person name="Lu G."/>
            <person name="Yang C."/>
            <person name="Chen J."/>
            <person name="Shan C."/>
            <person name="Zhang L."/>
            <person name="Zhou Y."/>
            <person name="Wang L."/>
            <person name="Guo W."/>
            <person name="Bai Y."/>
            <person name="Ruan J."/>
            <person name="Shangguan X."/>
            <person name="Mao Y."/>
            <person name="Jiang J."/>
            <person name="Zhu Y."/>
            <person name="Lei J."/>
            <person name="Kang H."/>
            <person name="Chen S."/>
            <person name="He X."/>
            <person name="Wang R."/>
            <person name="Wang Y."/>
            <person name="Chen J."/>
            <person name="Wang L."/>
            <person name="Yu S."/>
            <person name="Wang B."/>
            <person name="Wei J."/>
            <person name="Song S."/>
            <person name="Lu X."/>
            <person name="Gao Z."/>
            <person name="Gu W."/>
            <person name="Deng X."/>
            <person name="Ma D."/>
            <person name="Wang S."/>
            <person name="Liang W."/>
            <person name="Fang L."/>
            <person name="Cai C."/>
            <person name="Zhu X."/>
            <person name="Zhou B."/>
            <person name="Zhang Y."/>
            <person name="Chen Z."/>
            <person name="Xu S."/>
            <person name="Zhu R."/>
            <person name="Wang S."/>
            <person name="Zhang T."/>
            <person name="Zhao G."/>
        </authorList>
    </citation>
    <scope>NUCLEOTIDE SEQUENCE [LARGE SCALE GENOMIC DNA]</scope>
    <source>
        <strain evidence="2">cv. Xinhai21</strain>
        <tissue evidence="1">Leaf</tissue>
    </source>
</reference>
<proteinExistence type="predicted"/>
<sequence>MASSSRTMIDGLRWCPFSPLFRVRRLGLPILALKSAQTSMSTKMIDPGGSHTKVRVLCWRMESREWLLEVAGSHTARGWRLYGAWRL</sequence>
<dbReference type="EMBL" id="KZ667147">
    <property type="protein sequence ID" value="PPR92090.1"/>
    <property type="molecule type" value="Genomic_DNA"/>
</dbReference>
<accession>A0A2P5WLY7</accession>
<evidence type="ECO:0000313" key="1">
    <source>
        <dbReference type="EMBL" id="PPR92090.1"/>
    </source>
</evidence>
<dbReference type="Proteomes" id="UP000239757">
    <property type="component" value="Unassembled WGS sequence"/>
</dbReference>
<organism evidence="1 2">
    <name type="scientific">Gossypium barbadense</name>
    <name type="common">Sea Island cotton</name>
    <name type="synonym">Hibiscus barbadensis</name>
    <dbReference type="NCBI Taxonomy" id="3634"/>
    <lineage>
        <taxon>Eukaryota</taxon>
        <taxon>Viridiplantae</taxon>
        <taxon>Streptophyta</taxon>
        <taxon>Embryophyta</taxon>
        <taxon>Tracheophyta</taxon>
        <taxon>Spermatophyta</taxon>
        <taxon>Magnoliopsida</taxon>
        <taxon>eudicotyledons</taxon>
        <taxon>Gunneridae</taxon>
        <taxon>Pentapetalae</taxon>
        <taxon>rosids</taxon>
        <taxon>malvids</taxon>
        <taxon>Malvales</taxon>
        <taxon>Malvaceae</taxon>
        <taxon>Malvoideae</taxon>
        <taxon>Gossypium</taxon>
    </lineage>
</organism>
<name>A0A2P5WLY7_GOSBA</name>
<protein>
    <submittedName>
        <fullName evidence="1">Uncharacterized protein</fullName>
    </submittedName>
</protein>
<evidence type="ECO:0000313" key="2">
    <source>
        <dbReference type="Proteomes" id="UP000239757"/>
    </source>
</evidence>
<dbReference type="AlphaFoldDB" id="A0A2P5WLY7"/>